<keyword evidence="1" id="KW-0472">Membrane</keyword>
<evidence type="ECO:0000313" key="3">
    <source>
        <dbReference type="Proteomes" id="UP001472866"/>
    </source>
</evidence>
<keyword evidence="1" id="KW-1133">Transmembrane helix</keyword>
<accession>A0AAX4PKY0</accession>
<keyword evidence="1" id="KW-0812">Transmembrane</keyword>
<feature type="transmembrane region" description="Helical" evidence="1">
    <location>
        <begin position="52"/>
        <end position="70"/>
    </location>
</feature>
<organism evidence="2 3">
    <name type="scientific">Chloropicon roscoffensis</name>
    <dbReference type="NCBI Taxonomy" id="1461544"/>
    <lineage>
        <taxon>Eukaryota</taxon>
        <taxon>Viridiplantae</taxon>
        <taxon>Chlorophyta</taxon>
        <taxon>Chloropicophyceae</taxon>
        <taxon>Chloropicales</taxon>
        <taxon>Chloropicaceae</taxon>
        <taxon>Chloropicon</taxon>
    </lineage>
</organism>
<dbReference type="Proteomes" id="UP001472866">
    <property type="component" value="Chromosome 15"/>
</dbReference>
<proteinExistence type="predicted"/>
<gene>
    <name evidence="2" type="ORF">HKI87_15g79850</name>
</gene>
<dbReference type="EMBL" id="CP151515">
    <property type="protein sequence ID" value="WZN66418.1"/>
    <property type="molecule type" value="Genomic_DNA"/>
</dbReference>
<name>A0AAX4PKY0_9CHLO</name>
<keyword evidence="3" id="KW-1185">Reference proteome</keyword>
<reference evidence="2 3" key="1">
    <citation type="submission" date="2024-03" db="EMBL/GenBank/DDBJ databases">
        <title>Complete genome sequence of the green alga Chloropicon roscoffensis RCC1871.</title>
        <authorList>
            <person name="Lemieux C."/>
            <person name="Pombert J.-F."/>
            <person name="Otis C."/>
            <person name="Turmel M."/>
        </authorList>
    </citation>
    <scope>NUCLEOTIDE SEQUENCE [LARGE SCALE GENOMIC DNA]</scope>
    <source>
        <strain evidence="2 3">RCC1871</strain>
    </source>
</reference>
<protein>
    <submittedName>
        <fullName evidence="2">Fam20C domain-containing protein</fullName>
    </submittedName>
</protein>
<evidence type="ECO:0000256" key="1">
    <source>
        <dbReference type="SAM" id="Phobius"/>
    </source>
</evidence>
<dbReference type="AlphaFoldDB" id="A0AAX4PKY0"/>
<evidence type="ECO:0000313" key="2">
    <source>
        <dbReference type="EMBL" id="WZN66418.1"/>
    </source>
</evidence>
<sequence>MAATSVYNRAVSAATTVVSTANFEEVKETSVYVSQRSLRVLRGIALDKKKQVLVLLGFFALAWTVSVSSLNGRGAAYNQLKARHRPSEIAGVEEACSYREHELHENVTSLPRLLCSNRLACGVDQQPTIEKCDEYWRRTLQRGHIESIELPRIGRLDKELKTIDDVVDFLEDQLMADARMRIPARMSMGHESVMLPLPWNSKSVIQRKGYYTPDGRFVAYRVQGVGGGNTYAYHCDRILGFNRVLPSSMRLMSAQGLEGLLVQSLRNKARAMRTSSAQREAKEAIGRRSAGLAKLASKEFKFNETHVLVEMVSGVPASVESHVVDVDSKSPLVGVTDSTFWDYVTMQTATDLPDTPQGRTFAKIAMDVVDMQIFDYIVGNDNRRFPSIKFLGEDRSFLLFADNLAAGSGVDPSPEIKMPSNFQTPNLYLGALGCKFRHSTIARLVKIRDDEKRLSTKVRDSIASMDPVYVEQYEALAHGWLMATLQHVDLISNTDLDENLNKVVDYVEGCVQQFGNARVYVNA</sequence>